<dbReference type="CDD" id="cd00088">
    <property type="entry name" value="HPT"/>
    <property type="match status" value="1"/>
</dbReference>
<dbReference type="InterPro" id="IPR001789">
    <property type="entry name" value="Sig_transdc_resp-reg_receiver"/>
</dbReference>
<keyword evidence="11" id="KW-0067">ATP-binding</keyword>
<dbReference type="InterPro" id="IPR003660">
    <property type="entry name" value="HAMP_dom"/>
</dbReference>
<dbReference type="InterPro" id="IPR011006">
    <property type="entry name" value="CheY-like_superfamily"/>
</dbReference>
<evidence type="ECO:0000256" key="2">
    <source>
        <dbReference type="ARBA" id="ARBA00004429"/>
    </source>
</evidence>
<evidence type="ECO:0000256" key="10">
    <source>
        <dbReference type="ARBA" id="ARBA00022777"/>
    </source>
</evidence>
<evidence type="ECO:0000313" key="24">
    <source>
        <dbReference type="Proteomes" id="UP001203212"/>
    </source>
</evidence>
<organism evidence="23 24">
    <name type="scientific">Shewanella aestuarii</name>
    <dbReference type="NCBI Taxonomy" id="1028752"/>
    <lineage>
        <taxon>Bacteria</taxon>
        <taxon>Pseudomonadati</taxon>
        <taxon>Pseudomonadota</taxon>
        <taxon>Gammaproteobacteria</taxon>
        <taxon>Alteromonadales</taxon>
        <taxon>Shewanellaceae</taxon>
        <taxon>Shewanella</taxon>
    </lineage>
</organism>
<evidence type="ECO:0000256" key="8">
    <source>
        <dbReference type="ARBA" id="ARBA00022692"/>
    </source>
</evidence>
<accession>A0ABT0L220</accession>
<feature type="domain" description="Response regulatory" evidence="20">
    <location>
        <begin position="709"/>
        <end position="825"/>
    </location>
</feature>
<keyword evidence="12 18" id="KW-1133">Transmembrane helix</keyword>
<dbReference type="Pfam" id="PF09984">
    <property type="entry name" value="sCache_4"/>
    <property type="match status" value="1"/>
</dbReference>
<dbReference type="EC" id="2.7.13.3" evidence="3"/>
<evidence type="ECO:0000259" key="20">
    <source>
        <dbReference type="PROSITE" id="PS50110"/>
    </source>
</evidence>
<dbReference type="SMART" id="SM00073">
    <property type="entry name" value="HPT"/>
    <property type="match status" value="1"/>
</dbReference>
<evidence type="ECO:0000256" key="11">
    <source>
        <dbReference type="ARBA" id="ARBA00022840"/>
    </source>
</evidence>
<evidence type="ECO:0000256" key="12">
    <source>
        <dbReference type="ARBA" id="ARBA00022989"/>
    </source>
</evidence>
<evidence type="ECO:0000259" key="19">
    <source>
        <dbReference type="PROSITE" id="PS50109"/>
    </source>
</evidence>
<dbReference type="Gene3D" id="6.10.340.10">
    <property type="match status" value="1"/>
</dbReference>
<dbReference type="GO" id="GO:0004673">
    <property type="term" value="F:protein histidine kinase activity"/>
    <property type="evidence" value="ECO:0007669"/>
    <property type="project" value="UniProtKB-EC"/>
</dbReference>
<sequence length="955" mass="106565">MKSTENMTKYSLRSWVLVLALAPTVVVGILLGSYFTINRFYELEETLMAKGTSIIEPLALASEFGIVTQDRISTKKLLAASQMRNASLVLSLAIFDNQNQLFVTSHYHKDFEMMRTQLPLSELNATEFTTLNDILIIRSPIIANTDLDPLAFIKNDANLYSAESNFQQNQLAGQSIAKPIYNNKQEQVLGYIAILVNKENALLEQHRAAIAAFIIVLIGVQFNLFFTFRLVKHVNHPITEMVRVVAKIREGKLDTRLDGNLIGELDLLKRGINAMAGSLSEYHDEMQQNIDQATSDLRETLEQIEIQNVELDLAKKRALEASRIKSEFLANMSHELRTPLNGVIGFAKQLIKTPLHSSQLDYIKTIERSASNLLGIINDILDFSKLEAGKMVFEKMPFALRETLADTLSIIAGSAREKGIELVIDIDSNVPESVSGDAMRVNQIITNLVGNAIKFTDKGSVILKITLVGSTEDNVTLRCEIIDTGIGIDESQQEYLFQAFGQADSSISRRFGGTGLGLVITKRLINQMGGQIGFTSSPNKGSNFWFILPLSISQFEIGEVLPMDVLPGKSILLFEPRELTRDVLNQRLESWHLKLTSVGQLDHLHATFEQPNIHFDYILMSCHGFSDPEQITATLKQAKVHTNCLILLHDCIDQEVIINHLKPNTDLLLTVPISDTQLARHLIYPPTPKTLQQLMPLAVESNNERLNVSVLAVDDNLANLKLIDSLLQELVFSVTTAKSGEEAIKLARSKSFELIFMDIQMPGIDGITASQKIRHDSMNRHTPIIAVTAHAISEERENILASGMDGVLAKPIDESSLKKVINRWVAKPKFTHFDLHTLNWDLCLRQANQKPNLALEMLKMMVDSIPETIATIESAMQNEDQQAMLQAVHKLHGASCYCGVPTTQKLCQEIESALKHKTQTSELEPEILELLDELTKVESAATQVLEQLSMDIKHD</sequence>
<dbReference type="Pfam" id="PF00512">
    <property type="entry name" value="HisKA"/>
    <property type="match status" value="1"/>
</dbReference>
<dbReference type="InterPro" id="IPR005467">
    <property type="entry name" value="His_kinase_dom"/>
</dbReference>
<gene>
    <name evidence="23" type="primary">barA</name>
    <name evidence="23" type="ORF">L2689_08510</name>
</gene>
<dbReference type="SMART" id="SM00388">
    <property type="entry name" value="HisKA"/>
    <property type="match status" value="1"/>
</dbReference>
<dbReference type="InterPro" id="IPR019247">
    <property type="entry name" value="Histidine_kinase_BarA_N"/>
</dbReference>
<dbReference type="PANTHER" id="PTHR45339:SF1">
    <property type="entry name" value="HYBRID SIGNAL TRANSDUCTION HISTIDINE KINASE J"/>
    <property type="match status" value="1"/>
</dbReference>
<dbReference type="PROSITE" id="PS50885">
    <property type="entry name" value="HAMP"/>
    <property type="match status" value="1"/>
</dbReference>
<dbReference type="SUPFAM" id="SSF47384">
    <property type="entry name" value="Homodimeric domain of signal transducing histidine kinase"/>
    <property type="match status" value="1"/>
</dbReference>
<dbReference type="Pfam" id="PF00672">
    <property type="entry name" value="HAMP"/>
    <property type="match status" value="1"/>
</dbReference>
<keyword evidence="4" id="KW-1003">Cell membrane</keyword>
<dbReference type="RefSeq" id="WP_188840617.1">
    <property type="nucleotide sequence ID" value="NZ_BMOT01000003.1"/>
</dbReference>
<dbReference type="InterPro" id="IPR008207">
    <property type="entry name" value="Sig_transdc_His_kin_Hpt_dom"/>
</dbReference>
<evidence type="ECO:0000256" key="3">
    <source>
        <dbReference type="ARBA" id="ARBA00012438"/>
    </source>
</evidence>
<name>A0ABT0L220_9GAMM</name>
<feature type="modified residue" description="Phosphohistidine" evidence="15">
    <location>
        <position position="889"/>
    </location>
</feature>
<evidence type="ECO:0000256" key="15">
    <source>
        <dbReference type="PROSITE-ProRule" id="PRU00110"/>
    </source>
</evidence>
<evidence type="ECO:0000256" key="18">
    <source>
        <dbReference type="SAM" id="Phobius"/>
    </source>
</evidence>
<proteinExistence type="predicted"/>
<dbReference type="PROSITE" id="PS50109">
    <property type="entry name" value="HIS_KIN"/>
    <property type="match status" value="1"/>
</dbReference>
<dbReference type="NCBIfam" id="NF008318">
    <property type="entry name" value="PRK11107.1"/>
    <property type="match status" value="1"/>
</dbReference>
<keyword evidence="17" id="KW-0175">Coiled coil</keyword>
<keyword evidence="10 23" id="KW-0418">Kinase</keyword>
<evidence type="ECO:0000256" key="14">
    <source>
        <dbReference type="ARBA" id="ARBA00023136"/>
    </source>
</evidence>
<dbReference type="Gene3D" id="3.30.565.10">
    <property type="entry name" value="Histidine kinase-like ATPase, C-terminal domain"/>
    <property type="match status" value="1"/>
</dbReference>
<dbReference type="Pfam" id="PF01627">
    <property type="entry name" value="Hpt"/>
    <property type="match status" value="1"/>
</dbReference>
<feature type="coiled-coil region" evidence="17">
    <location>
        <begin position="283"/>
        <end position="321"/>
    </location>
</feature>
<evidence type="ECO:0000256" key="6">
    <source>
        <dbReference type="ARBA" id="ARBA00022553"/>
    </source>
</evidence>
<dbReference type="CDD" id="cd16922">
    <property type="entry name" value="HATPase_EvgS-ArcB-TorS-like"/>
    <property type="match status" value="1"/>
</dbReference>
<dbReference type="SUPFAM" id="SSF52172">
    <property type="entry name" value="CheY-like"/>
    <property type="match status" value="2"/>
</dbReference>
<feature type="transmembrane region" description="Helical" evidence="18">
    <location>
        <begin position="12"/>
        <end position="37"/>
    </location>
</feature>
<evidence type="ECO:0000313" key="23">
    <source>
        <dbReference type="EMBL" id="MCL1117286.1"/>
    </source>
</evidence>
<evidence type="ECO:0000256" key="17">
    <source>
        <dbReference type="SAM" id="Coils"/>
    </source>
</evidence>
<evidence type="ECO:0000256" key="13">
    <source>
        <dbReference type="ARBA" id="ARBA00023012"/>
    </source>
</evidence>
<dbReference type="Proteomes" id="UP001203212">
    <property type="component" value="Unassembled WGS sequence"/>
</dbReference>
<evidence type="ECO:0000256" key="9">
    <source>
        <dbReference type="ARBA" id="ARBA00022741"/>
    </source>
</evidence>
<dbReference type="Gene3D" id="3.40.50.2300">
    <property type="match status" value="1"/>
</dbReference>
<comment type="subcellular location">
    <subcellularLocation>
        <location evidence="2">Cell inner membrane</location>
        <topology evidence="2">Multi-pass membrane protein</topology>
    </subcellularLocation>
</comment>
<dbReference type="SMART" id="SM00304">
    <property type="entry name" value="HAMP"/>
    <property type="match status" value="1"/>
</dbReference>
<feature type="domain" description="HAMP" evidence="21">
    <location>
        <begin position="232"/>
        <end position="284"/>
    </location>
</feature>
<dbReference type="PRINTS" id="PR00344">
    <property type="entry name" value="BCTRLSENSOR"/>
</dbReference>
<keyword evidence="14 18" id="KW-0472">Membrane</keyword>
<comment type="catalytic activity">
    <reaction evidence="1">
        <text>ATP + protein L-histidine = ADP + protein N-phospho-L-histidine.</text>
        <dbReference type="EC" id="2.7.13.3"/>
    </reaction>
</comment>
<dbReference type="CDD" id="cd00082">
    <property type="entry name" value="HisKA"/>
    <property type="match status" value="1"/>
</dbReference>
<evidence type="ECO:0000256" key="16">
    <source>
        <dbReference type="PROSITE-ProRule" id="PRU00169"/>
    </source>
</evidence>
<dbReference type="Gene3D" id="1.20.120.160">
    <property type="entry name" value="HPT domain"/>
    <property type="match status" value="1"/>
</dbReference>
<keyword evidence="6 16" id="KW-0597">Phosphoprotein</keyword>
<dbReference type="InterPro" id="IPR036890">
    <property type="entry name" value="HATPase_C_sf"/>
</dbReference>
<dbReference type="SUPFAM" id="SSF55874">
    <property type="entry name" value="ATPase domain of HSP90 chaperone/DNA topoisomerase II/histidine kinase"/>
    <property type="match status" value="1"/>
</dbReference>
<feature type="modified residue" description="4-aspartylphosphate" evidence="16">
    <location>
        <position position="758"/>
    </location>
</feature>
<dbReference type="InterPro" id="IPR003594">
    <property type="entry name" value="HATPase_dom"/>
</dbReference>
<dbReference type="InterPro" id="IPR036641">
    <property type="entry name" value="HPT_dom_sf"/>
</dbReference>
<dbReference type="PANTHER" id="PTHR45339">
    <property type="entry name" value="HYBRID SIGNAL TRANSDUCTION HISTIDINE KINASE J"/>
    <property type="match status" value="1"/>
</dbReference>
<dbReference type="SMART" id="SM00387">
    <property type="entry name" value="HATPase_c"/>
    <property type="match status" value="1"/>
</dbReference>
<dbReference type="EMBL" id="JAKILK010000003">
    <property type="protein sequence ID" value="MCL1117286.1"/>
    <property type="molecule type" value="Genomic_DNA"/>
</dbReference>
<dbReference type="PROSITE" id="PS50110">
    <property type="entry name" value="RESPONSE_REGULATORY"/>
    <property type="match status" value="1"/>
</dbReference>
<dbReference type="PROSITE" id="PS50894">
    <property type="entry name" value="HPT"/>
    <property type="match status" value="1"/>
</dbReference>
<evidence type="ECO:0000256" key="5">
    <source>
        <dbReference type="ARBA" id="ARBA00022519"/>
    </source>
</evidence>
<evidence type="ECO:0000256" key="7">
    <source>
        <dbReference type="ARBA" id="ARBA00022679"/>
    </source>
</evidence>
<reference evidence="23 24" key="1">
    <citation type="submission" date="2022-01" db="EMBL/GenBank/DDBJ databases">
        <title>Whole genome-based taxonomy of the Shewanellaceae.</title>
        <authorList>
            <person name="Martin-Rodriguez A.J."/>
        </authorList>
    </citation>
    <scope>NUCLEOTIDE SEQUENCE [LARGE SCALE GENOMIC DNA]</scope>
    <source>
        <strain evidence="23 24">JCM 17801</strain>
    </source>
</reference>
<keyword evidence="9" id="KW-0547">Nucleotide-binding</keyword>
<dbReference type="InterPro" id="IPR036097">
    <property type="entry name" value="HisK_dim/P_sf"/>
</dbReference>
<dbReference type="Pfam" id="PF02518">
    <property type="entry name" value="HATPase_c"/>
    <property type="match status" value="1"/>
</dbReference>
<protein>
    <recommendedName>
        <fullName evidence="3">histidine kinase</fullName>
        <ecNumber evidence="3">2.7.13.3</ecNumber>
    </recommendedName>
</protein>
<evidence type="ECO:0000259" key="21">
    <source>
        <dbReference type="PROSITE" id="PS50885"/>
    </source>
</evidence>
<dbReference type="CDD" id="cd17546">
    <property type="entry name" value="REC_hyHK_CKI1_RcsC-like"/>
    <property type="match status" value="1"/>
</dbReference>
<dbReference type="CDD" id="cd06225">
    <property type="entry name" value="HAMP"/>
    <property type="match status" value="1"/>
</dbReference>
<keyword evidence="8 18" id="KW-0812">Transmembrane</keyword>
<evidence type="ECO:0000256" key="4">
    <source>
        <dbReference type="ARBA" id="ARBA00022475"/>
    </source>
</evidence>
<evidence type="ECO:0000256" key="1">
    <source>
        <dbReference type="ARBA" id="ARBA00000085"/>
    </source>
</evidence>
<dbReference type="SUPFAM" id="SSF47226">
    <property type="entry name" value="Histidine-containing phosphotransfer domain, HPT domain"/>
    <property type="match status" value="1"/>
</dbReference>
<comment type="caution">
    <text evidence="23">The sequence shown here is derived from an EMBL/GenBank/DDBJ whole genome shotgun (WGS) entry which is preliminary data.</text>
</comment>
<keyword evidence="24" id="KW-1185">Reference proteome</keyword>
<keyword evidence="13" id="KW-0902">Two-component regulatory system</keyword>
<feature type="domain" description="HPt" evidence="22">
    <location>
        <begin position="850"/>
        <end position="948"/>
    </location>
</feature>
<dbReference type="Pfam" id="PF00072">
    <property type="entry name" value="Response_reg"/>
    <property type="match status" value="1"/>
</dbReference>
<dbReference type="InterPro" id="IPR004358">
    <property type="entry name" value="Sig_transdc_His_kin-like_C"/>
</dbReference>
<dbReference type="SMART" id="SM00448">
    <property type="entry name" value="REC"/>
    <property type="match status" value="1"/>
</dbReference>
<keyword evidence="5" id="KW-0997">Cell inner membrane</keyword>
<dbReference type="InterPro" id="IPR003661">
    <property type="entry name" value="HisK_dim/P_dom"/>
</dbReference>
<feature type="transmembrane region" description="Helical" evidence="18">
    <location>
        <begin position="208"/>
        <end position="231"/>
    </location>
</feature>
<evidence type="ECO:0000259" key="22">
    <source>
        <dbReference type="PROSITE" id="PS50894"/>
    </source>
</evidence>
<dbReference type="SUPFAM" id="SSF158472">
    <property type="entry name" value="HAMP domain-like"/>
    <property type="match status" value="1"/>
</dbReference>
<feature type="domain" description="Histidine kinase" evidence="19">
    <location>
        <begin position="331"/>
        <end position="552"/>
    </location>
</feature>
<keyword evidence="7 23" id="KW-0808">Transferase</keyword>
<dbReference type="Gene3D" id="1.10.287.130">
    <property type="match status" value="1"/>
</dbReference>